<dbReference type="SUPFAM" id="SSF48452">
    <property type="entry name" value="TPR-like"/>
    <property type="match status" value="1"/>
</dbReference>
<dbReference type="Pfam" id="PF13414">
    <property type="entry name" value="TPR_11"/>
    <property type="match status" value="1"/>
</dbReference>
<dbReference type="Gene3D" id="1.25.40.10">
    <property type="entry name" value="Tetratricopeptide repeat domain"/>
    <property type="match status" value="1"/>
</dbReference>
<dbReference type="InterPro" id="IPR019734">
    <property type="entry name" value="TPR_rpt"/>
</dbReference>
<dbReference type="PROSITE" id="PS50293">
    <property type="entry name" value="TPR_REGION"/>
    <property type="match status" value="1"/>
</dbReference>
<accession>A0ABR8Y747</accession>
<name>A0ABR8Y747_9BACT</name>
<proteinExistence type="predicted"/>
<gene>
    <name evidence="2" type="ORF">H9625_06165</name>
</gene>
<dbReference type="PROSITE" id="PS50005">
    <property type="entry name" value="TPR"/>
    <property type="match status" value="1"/>
</dbReference>
<dbReference type="InterPro" id="IPR011990">
    <property type="entry name" value="TPR-like_helical_dom_sf"/>
</dbReference>
<keyword evidence="1" id="KW-0802">TPR repeat</keyword>
<comment type="caution">
    <text evidence="2">The sequence shown here is derived from an EMBL/GenBank/DDBJ whole genome shotgun (WGS) entry which is preliminary data.</text>
</comment>
<feature type="repeat" description="TPR" evidence="1">
    <location>
        <begin position="36"/>
        <end position="69"/>
    </location>
</feature>
<evidence type="ECO:0000256" key="1">
    <source>
        <dbReference type="PROSITE-ProRule" id="PRU00339"/>
    </source>
</evidence>
<organism evidence="2 3">
    <name type="scientific">Phocaeicola intestinalis</name>
    <dbReference type="NCBI Taxonomy" id="2762212"/>
    <lineage>
        <taxon>Bacteria</taxon>
        <taxon>Pseudomonadati</taxon>
        <taxon>Bacteroidota</taxon>
        <taxon>Bacteroidia</taxon>
        <taxon>Bacteroidales</taxon>
        <taxon>Bacteroidaceae</taxon>
        <taxon>Phocaeicola</taxon>
    </lineage>
</organism>
<evidence type="ECO:0000313" key="2">
    <source>
        <dbReference type="EMBL" id="MBD8040036.1"/>
    </source>
</evidence>
<dbReference type="RefSeq" id="WP_087211873.1">
    <property type="nucleotide sequence ID" value="NZ_JACSPP010000013.1"/>
</dbReference>
<protein>
    <submittedName>
        <fullName evidence="2">Tetratricopeptide repeat protein</fullName>
    </submittedName>
</protein>
<dbReference type="EMBL" id="JACSPP010000013">
    <property type="protein sequence ID" value="MBD8040036.1"/>
    <property type="molecule type" value="Genomic_DNA"/>
</dbReference>
<dbReference type="SMART" id="SM00028">
    <property type="entry name" value="TPR"/>
    <property type="match status" value="1"/>
</dbReference>
<sequence length="92" mass="10600">MTERLKEIKSKIDDGEIDAAIQELNELLAQHPDNADYAYYLLGNAFRKQGDWQGALNNYQEAIALNPDSPASEARRMVMDILEFYNKDMFNQ</sequence>
<keyword evidence="3" id="KW-1185">Reference proteome</keyword>
<evidence type="ECO:0000313" key="3">
    <source>
        <dbReference type="Proteomes" id="UP000620874"/>
    </source>
</evidence>
<reference evidence="2 3" key="1">
    <citation type="submission" date="2020-08" db="EMBL/GenBank/DDBJ databases">
        <title>A Genomic Blueprint of the Chicken Gut Microbiome.</title>
        <authorList>
            <person name="Gilroy R."/>
            <person name="Ravi A."/>
            <person name="Getino M."/>
            <person name="Pursley I."/>
            <person name="Horton D.L."/>
            <person name="Alikhan N.-F."/>
            <person name="Baker D."/>
            <person name="Gharbi K."/>
            <person name="Hall N."/>
            <person name="Watson M."/>
            <person name="Adriaenssens E.M."/>
            <person name="Foster-Nyarko E."/>
            <person name="Jarju S."/>
            <person name="Secka A."/>
            <person name="Antonio M."/>
            <person name="Oren A."/>
            <person name="Chaudhuri R."/>
            <person name="La Ragione R.M."/>
            <person name="Hildebrand F."/>
            <person name="Pallen M.J."/>
        </authorList>
    </citation>
    <scope>NUCLEOTIDE SEQUENCE [LARGE SCALE GENOMIC DNA]</scope>
    <source>
        <strain evidence="2 3">Sa1CVN1</strain>
    </source>
</reference>
<dbReference type="Proteomes" id="UP000620874">
    <property type="component" value="Unassembled WGS sequence"/>
</dbReference>